<dbReference type="RefSeq" id="WP_220303638.1">
    <property type="nucleotide sequence ID" value="NZ_CP080590.1"/>
</dbReference>
<dbReference type="InterPro" id="IPR051606">
    <property type="entry name" value="Polyketide_Oxido-like"/>
</dbReference>
<dbReference type="Proteomes" id="UP000825799">
    <property type="component" value="Chromosome"/>
</dbReference>
<dbReference type="EMBL" id="CP080590">
    <property type="protein sequence ID" value="QYO75174.1"/>
    <property type="molecule type" value="Genomic_DNA"/>
</dbReference>
<dbReference type="Gene3D" id="3.40.50.720">
    <property type="entry name" value="NAD(P)-binding Rossmann-like Domain"/>
    <property type="match status" value="1"/>
</dbReference>
<dbReference type="InterPro" id="IPR036291">
    <property type="entry name" value="NAD(P)-bd_dom_sf"/>
</dbReference>
<dbReference type="InterPro" id="IPR016040">
    <property type="entry name" value="NAD(P)-bd_dom"/>
</dbReference>
<dbReference type="SUPFAM" id="SSF51735">
    <property type="entry name" value="NAD(P)-binding Rossmann-fold domains"/>
    <property type="match status" value="1"/>
</dbReference>
<evidence type="ECO:0000313" key="3">
    <source>
        <dbReference type="Proteomes" id="UP000825799"/>
    </source>
</evidence>
<dbReference type="PANTHER" id="PTHR43355:SF2">
    <property type="entry name" value="FLAVIN REDUCTASE (NADPH)"/>
    <property type="match status" value="1"/>
</dbReference>
<gene>
    <name evidence="2" type="ORF">K1X15_10920</name>
</gene>
<reference evidence="2 3" key="1">
    <citation type="submission" date="2021-08" db="EMBL/GenBank/DDBJ databases">
        <title>Devosia salina sp. nov., isolated from the South China Sea sediment.</title>
        <authorList>
            <person name="Zhou Z."/>
        </authorList>
    </citation>
    <scope>NUCLEOTIDE SEQUENCE [LARGE SCALE GENOMIC DNA]</scope>
    <source>
        <strain evidence="2 3">SCS-3</strain>
    </source>
</reference>
<dbReference type="Pfam" id="PF13460">
    <property type="entry name" value="NAD_binding_10"/>
    <property type="match status" value="1"/>
</dbReference>
<evidence type="ECO:0000313" key="2">
    <source>
        <dbReference type="EMBL" id="QYO75174.1"/>
    </source>
</evidence>
<proteinExistence type="predicted"/>
<sequence length="206" mass="21922">MKLVVLGANGRTGRHVVCEALQRGATVTAVVRSDAKRPAIRHGRLSVAIGDPCDPGFLAGVFQGQNAVISTLGGRRPTKRATSIYYRSADAIVEAALETGIRKILVTSSALLFPSGRLLDRLLMVIVGNVVQSATRMEHKLRAANLDVIVARCGFLTNGEERRYRAEPGSLPADGSSVARLSLAVFLADMAQNSWSGYQVYGVSGS</sequence>
<dbReference type="PANTHER" id="PTHR43355">
    <property type="entry name" value="FLAVIN REDUCTASE (NADPH)"/>
    <property type="match status" value="1"/>
</dbReference>
<name>A0ABX8WC94_9HYPH</name>
<feature type="domain" description="NAD(P)-binding" evidence="1">
    <location>
        <begin position="7"/>
        <end position="193"/>
    </location>
</feature>
<organism evidence="2 3">
    <name type="scientific">Devosia salina</name>
    <dbReference type="NCBI Taxonomy" id="2860336"/>
    <lineage>
        <taxon>Bacteria</taxon>
        <taxon>Pseudomonadati</taxon>
        <taxon>Pseudomonadota</taxon>
        <taxon>Alphaproteobacteria</taxon>
        <taxon>Hyphomicrobiales</taxon>
        <taxon>Devosiaceae</taxon>
        <taxon>Devosia</taxon>
    </lineage>
</organism>
<protein>
    <submittedName>
        <fullName evidence="2">SDR family oxidoreductase</fullName>
    </submittedName>
</protein>
<evidence type="ECO:0000259" key="1">
    <source>
        <dbReference type="Pfam" id="PF13460"/>
    </source>
</evidence>
<keyword evidence="3" id="KW-1185">Reference proteome</keyword>
<accession>A0ABX8WC94</accession>